<reference evidence="1 2" key="1">
    <citation type="journal article" date="2009" name="Environ. Microbiol.">
        <title>Genome sequence of Desulfobacterium autotrophicum HRM2, a marine sulfate reducer oxidizing organic carbon completely to carbon dioxide.</title>
        <authorList>
            <person name="Strittmatter A.W."/>
            <person name="Liesegang H."/>
            <person name="Rabus R."/>
            <person name="Decker I."/>
            <person name="Amann J."/>
            <person name="Andres S."/>
            <person name="Henne A."/>
            <person name="Fricke W.F."/>
            <person name="Martinez-Arias R."/>
            <person name="Bartels D."/>
            <person name="Goesmann A."/>
            <person name="Krause L."/>
            <person name="Puehler A."/>
            <person name="Klenk H.P."/>
            <person name="Richter M."/>
            <person name="Schuler M."/>
            <person name="Gloeckner F.O."/>
            <person name="Meyerdierks A."/>
            <person name="Gottschalk G."/>
            <person name="Amann R."/>
        </authorList>
    </citation>
    <scope>NUCLEOTIDE SEQUENCE [LARGE SCALE GENOMIC DNA]</scope>
    <source>
        <strain evidence="2">ATCC 43914 / DSM 3382 / HRM2</strain>
    </source>
</reference>
<dbReference type="AlphaFoldDB" id="C0QLE4"/>
<evidence type="ECO:0008006" key="3">
    <source>
        <dbReference type="Google" id="ProtNLM"/>
    </source>
</evidence>
<organism evidence="1 2">
    <name type="scientific">Desulforapulum autotrophicum (strain ATCC 43914 / DSM 3382 / VKM B-1955 / HRM2)</name>
    <name type="common">Desulfobacterium autotrophicum</name>
    <dbReference type="NCBI Taxonomy" id="177437"/>
    <lineage>
        <taxon>Bacteria</taxon>
        <taxon>Pseudomonadati</taxon>
        <taxon>Thermodesulfobacteriota</taxon>
        <taxon>Desulfobacteria</taxon>
        <taxon>Desulfobacterales</taxon>
        <taxon>Desulfobacteraceae</taxon>
        <taxon>Desulforapulum</taxon>
    </lineage>
</organism>
<evidence type="ECO:0000313" key="1">
    <source>
        <dbReference type="EMBL" id="ACN14230.1"/>
    </source>
</evidence>
<protein>
    <recommendedName>
        <fullName evidence="3">DUF4390 domain-containing protein</fullName>
    </recommendedName>
</protein>
<dbReference type="EMBL" id="CP001087">
    <property type="protein sequence ID" value="ACN14230.1"/>
    <property type="molecule type" value="Genomic_DNA"/>
</dbReference>
<keyword evidence="2" id="KW-1185">Reference proteome</keyword>
<dbReference type="OrthoDB" id="5431158at2"/>
<proteinExistence type="predicted"/>
<dbReference type="InterPro" id="IPR025500">
    <property type="entry name" value="DUF4390"/>
</dbReference>
<name>C0QLE4_DESAH</name>
<gene>
    <name evidence="1" type="ordered locus">HRM2_11180</name>
</gene>
<accession>C0QLE4</accession>
<dbReference type="RefSeq" id="WP_015903019.1">
    <property type="nucleotide sequence ID" value="NC_012108.1"/>
</dbReference>
<dbReference type="STRING" id="177437.HRM2_11180"/>
<dbReference type="eggNOG" id="ENOG50303IT">
    <property type="taxonomic scope" value="Bacteria"/>
</dbReference>
<sequence length="195" mass="22626">MTFPLGKYLIRGAFSIVITLFMVLPPLGVLASQNAILDNIILTNTRDDLIVYFDVKNAFTPEIEKAVHNGIPASFSFVAAIYRARPVWFDKKISSLEITNTLKYNSLKQEFTVYRPWRKESPIVVTSFDEAKALMVEIDNLLVTPLSTLTRGERYQIRIKAELSRVTLPLYLHYVLFFVSMWDFETDWHTMEFIY</sequence>
<dbReference type="HOGENOM" id="CLU_070058_3_0_7"/>
<dbReference type="KEGG" id="dat:HRM2_11180"/>
<dbReference type="Proteomes" id="UP000000442">
    <property type="component" value="Chromosome"/>
</dbReference>
<dbReference type="Pfam" id="PF14334">
    <property type="entry name" value="DUF4390"/>
    <property type="match status" value="1"/>
</dbReference>
<evidence type="ECO:0000313" key="2">
    <source>
        <dbReference type="Proteomes" id="UP000000442"/>
    </source>
</evidence>